<reference evidence="1 2" key="1">
    <citation type="submission" date="2018-08" db="EMBL/GenBank/DDBJ databases">
        <title>A genome reference for cultivated species of the human gut microbiota.</title>
        <authorList>
            <person name="Zou Y."/>
            <person name="Xue W."/>
            <person name="Luo G."/>
        </authorList>
    </citation>
    <scope>NUCLEOTIDE SEQUENCE [LARGE SCALE GENOMIC DNA]</scope>
    <source>
        <strain evidence="1 2">AF14-32</strain>
    </source>
</reference>
<evidence type="ECO:0000313" key="1">
    <source>
        <dbReference type="EMBL" id="RGV56310.1"/>
    </source>
</evidence>
<gene>
    <name evidence="1" type="ORF">DWW10_06420</name>
</gene>
<dbReference type="Gene3D" id="2.120.10.30">
    <property type="entry name" value="TolB, C-terminal domain"/>
    <property type="match status" value="1"/>
</dbReference>
<sequence>MKRAIILFIVTLTLFSCGKRSLQDYTDCPEQPLLFPDYTDITVPCNIAPLNFQLEGAANLSVIIRGKKEYQFDSQSYRLQFPIKKWKKMLADEKGDTLSVSVYTHISQQKIHYKDFYWYISPDSIDRYLSYRLIEPAYEIWNMLQVCERNLENFDTRLLADNNITDRSCINCHTSNRAANPTTFMHVRGSKGGTIYSRDGQLRKINTKTDHTAGAVYGEISQDGRFGIFTTAEIIPILHSYRTERLEVFDKCSDLILIDFEQGTVTDNPGISGTEYQETFPCFSADNHTIYFCRAPYIPQPDSTRHMRYDLYSISFNPQTGQLGDSIHEVFRASSEGKSVSFPKCSPDGKYLLFSVSDYGTFPIWHPETDLWMLELSTGKIDKMEETNGRYSDSYHSWSSNSQWIAFASKRDDRVYGRPYFAHVSQDGNVSKAFLLPQENPEAYLNTFKSYNIPELYNTAETYDAHELQKAYFGKETENLRYKSIKR</sequence>
<dbReference type="Pfam" id="PF07676">
    <property type="entry name" value="PD40"/>
    <property type="match status" value="1"/>
</dbReference>
<comment type="caution">
    <text evidence="1">The sequence shown here is derived from an EMBL/GenBank/DDBJ whole genome shotgun (WGS) entry which is preliminary data.</text>
</comment>
<dbReference type="SUPFAM" id="SSF82171">
    <property type="entry name" value="DPP6 N-terminal domain-like"/>
    <property type="match status" value="1"/>
</dbReference>
<dbReference type="InterPro" id="IPR011659">
    <property type="entry name" value="WD40"/>
</dbReference>
<organism evidence="1 2">
    <name type="scientific">Bacteroides intestinalis</name>
    <dbReference type="NCBI Taxonomy" id="329854"/>
    <lineage>
        <taxon>Bacteria</taxon>
        <taxon>Pseudomonadati</taxon>
        <taxon>Bacteroidota</taxon>
        <taxon>Bacteroidia</taxon>
        <taxon>Bacteroidales</taxon>
        <taxon>Bacteroidaceae</taxon>
        <taxon>Bacteroides</taxon>
    </lineage>
</organism>
<dbReference type="AlphaFoldDB" id="A0A412YFM8"/>
<dbReference type="EMBL" id="QRZF01000003">
    <property type="protein sequence ID" value="RGV56310.1"/>
    <property type="molecule type" value="Genomic_DNA"/>
</dbReference>
<name>A0A412YFM8_9BACE</name>
<accession>A0A412YFM8</accession>
<dbReference type="RefSeq" id="WP_022393365.1">
    <property type="nucleotide sequence ID" value="NZ_QRZF01000003.1"/>
</dbReference>
<evidence type="ECO:0008006" key="3">
    <source>
        <dbReference type="Google" id="ProtNLM"/>
    </source>
</evidence>
<proteinExistence type="predicted"/>
<dbReference type="PROSITE" id="PS51257">
    <property type="entry name" value="PROKAR_LIPOPROTEIN"/>
    <property type="match status" value="1"/>
</dbReference>
<evidence type="ECO:0000313" key="2">
    <source>
        <dbReference type="Proteomes" id="UP000283850"/>
    </source>
</evidence>
<protein>
    <recommendedName>
        <fullName evidence="3">WD40-like protein</fullName>
    </recommendedName>
</protein>
<dbReference type="InterPro" id="IPR011042">
    <property type="entry name" value="6-blade_b-propeller_TolB-like"/>
</dbReference>
<dbReference type="Proteomes" id="UP000283850">
    <property type="component" value="Unassembled WGS sequence"/>
</dbReference>